<proteinExistence type="predicted"/>
<dbReference type="Proteomes" id="UP000010093">
    <property type="component" value="Chromosome"/>
</dbReference>
<dbReference type="KEGG" id="rai:RA0C_0815"/>
<evidence type="ECO:0000313" key="3">
    <source>
        <dbReference type="Proteomes" id="UP000010093"/>
    </source>
</evidence>
<dbReference type="HOGENOM" id="CLU_2036256_0_0_10"/>
<protein>
    <submittedName>
        <fullName evidence="2">Uncharacterized protein</fullName>
    </submittedName>
</protein>
<dbReference type="PATRIC" id="fig|693978.17.peg.820"/>
<feature type="signal peptide" evidence="1">
    <location>
        <begin position="1"/>
        <end position="19"/>
    </location>
</feature>
<evidence type="ECO:0000313" key="2">
    <source>
        <dbReference type="EMBL" id="AFD55762.1"/>
    </source>
</evidence>
<evidence type="ECO:0000256" key="1">
    <source>
        <dbReference type="SAM" id="SignalP"/>
    </source>
</evidence>
<dbReference type="EMBL" id="CP003388">
    <property type="protein sequence ID" value="AFD55762.1"/>
    <property type="molecule type" value="Genomic_DNA"/>
</dbReference>
<name>H8M9H0_RIEAD</name>
<dbReference type="AlphaFoldDB" id="H8M9H0"/>
<gene>
    <name evidence="2" type="ORF">RA0C_0815</name>
</gene>
<feature type="chain" id="PRO_5003615903" evidence="1">
    <location>
        <begin position="20"/>
        <end position="121"/>
    </location>
</feature>
<dbReference type="GeneID" id="93717679"/>
<reference evidence="2 3" key="1">
    <citation type="journal article" date="2012" name="J. Bacteriol.">
        <title>Complete genome sequence of Riemerella anatipestifer reference strain.</title>
        <authorList>
            <person name="Wang X."/>
            <person name="Zhu D."/>
            <person name="Wang M."/>
            <person name="Cheng A."/>
            <person name="Jia R."/>
            <person name="Zhou Y."/>
            <person name="Chen Z."/>
            <person name="Luo Q."/>
            <person name="Liu F."/>
            <person name="Wang Y."/>
            <person name="Chen X.Y."/>
        </authorList>
    </citation>
    <scope>NUCLEOTIDE SEQUENCE [LARGE SCALE GENOMIC DNA]</scope>
    <source>
        <strain evidence="3">DSM 15868</strain>
    </source>
</reference>
<organism evidence="2 3">
    <name type="scientific">Riemerella anatipestifer (strain ATCC 11845 / DSM 15868 / JCM 9532 / NCTC 11014)</name>
    <dbReference type="NCBI Taxonomy" id="693978"/>
    <lineage>
        <taxon>Bacteria</taxon>
        <taxon>Pseudomonadati</taxon>
        <taxon>Bacteroidota</taxon>
        <taxon>Flavobacteriia</taxon>
        <taxon>Flavobacteriales</taxon>
        <taxon>Weeksellaceae</taxon>
        <taxon>Riemerella</taxon>
    </lineage>
</organism>
<sequence length="121" mass="12780">MKRNLFLLGALSLVSSLKAQFITYVGDKASVYVKENALVYSGGGVKVVGTGVVDNSGNIMIVGDANSKFATVTTDGSNKLDGGNFILRMTQSTITDGQPTLGLRYGQLYIQGLLKVTSQVL</sequence>
<accession>H8M9H0</accession>
<keyword evidence="1" id="KW-0732">Signal</keyword>
<dbReference type="RefSeq" id="WP_004916962.1">
    <property type="nucleotide sequence ID" value="NC_014738.1"/>
</dbReference>